<dbReference type="EMBL" id="CP125967">
    <property type="protein sequence ID" value="WWO36853.1"/>
    <property type="molecule type" value="Genomic_DNA"/>
</dbReference>
<evidence type="ECO:0000256" key="3">
    <source>
        <dbReference type="ARBA" id="ARBA00005709"/>
    </source>
</evidence>
<keyword evidence="5" id="KW-0975">Bacterial flagellum</keyword>
<keyword evidence="8" id="KW-1185">Reference proteome</keyword>
<name>A0ABZ2G4I5_9GAMM</name>
<dbReference type="RefSeq" id="WP_264495843.1">
    <property type="nucleotide sequence ID" value="NZ_CP125967.1"/>
</dbReference>
<evidence type="ECO:0000259" key="6">
    <source>
        <dbReference type="Pfam" id="PF00669"/>
    </source>
</evidence>
<evidence type="ECO:0000256" key="2">
    <source>
        <dbReference type="ARBA" id="ARBA00004613"/>
    </source>
</evidence>
<comment type="similarity">
    <text evidence="3">Belongs to the bacterial flagellin family.</text>
</comment>
<dbReference type="Gene3D" id="2.170.280.10">
    <property type="entry name" value="f41 fragment of flagellin, middle domain"/>
    <property type="match status" value="1"/>
</dbReference>
<dbReference type="Gene3D" id="2.30.220.10">
    <property type="entry name" value="f41 fragment of flagellin, C-terminal domain"/>
    <property type="match status" value="1"/>
</dbReference>
<organism evidence="7 8">
    <name type="scientific">Pectobacterium cacticida</name>
    <dbReference type="NCBI Taxonomy" id="69221"/>
    <lineage>
        <taxon>Bacteria</taxon>
        <taxon>Pseudomonadati</taxon>
        <taxon>Pseudomonadota</taxon>
        <taxon>Gammaproteobacteria</taxon>
        <taxon>Enterobacterales</taxon>
        <taxon>Pectobacteriaceae</taxon>
        <taxon>Pectobacterium</taxon>
    </lineage>
</organism>
<evidence type="ECO:0000313" key="8">
    <source>
        <dbReference type="Proteomes" id="UP001379444"/>
    </source>
</evidence>
<reference evidence="7 8" key="1">
    <citation type="journal article" date="2024" name="Front. Plant Sci.">
        <title>Comprehensive phenomic and genomic studies of the species, Pectobacterium cacticida and proposal for reclassification as Alcorniella cacticida comb. nov.</title>
        <authorList>
            <person name="Jonca J."/>
            <person name="Pirhonen M."/>
            <person name="Waleron M.M."/>
            <person name="Gawor J."/>
            <person name="Mrozik A."/>
            <person name="Smoktunowicz M."/>
            <person name="Waleron K."/>
            <person name="Waleron M."/>
        </authorList>
    </citation>
    <scope>NUCLEOTIDE SEQUENCE [LARGE SCALE GENOMIC DNA]</scope>
    <source>
        <strain evidence="7 8">DPMP6</strain>
    </source>
</reference>
<evidence type="ECO:0000256" key="1">
    <source>
        <dbReference type="ARBA" id="ARBA00004365"/>
    </source>
</evidence>
<dbReference type="InterPro" id="IPR001492">
    <property type="entry name" value="Flagellin"/>
</dbReference>
<dbReference type="PANTHER" id="PTHR42792">
    <property type="entry name" value="FLAGELLIN"/>
    <property type="match status" value="1"/>
</dbReference>
<evidence type="ECO:0000256" key="4">
    <source>
        <dbReference type="ARBA" id="ARBA00022525"/>
    </source>
</evidence>
<dbReference type="PANTHER" id="PTHR42792:SF2">
    <property type="entry name" value="FLAGELLIN"/>
    <property type="match status" value="1"/>
</dbReference>
<evidence type="ECO:0000256" key="5">
    <source>
        <dbReference type="ARBA" id="ARBA00023143"/>
    </source>
</evidence>
<dbReference type="Proteomes" id="UP001379444">
    <property type="component" value="Chromosome"/>
</dbReference>
<proteinExistence type="inferred from homology"/>
<evidence type="ECO:0000313" key="7">
    <source>
        <dbReference type="EMBL" id="WWO36853.1"/>
    </source>
</evidence>
<sequence>MPTINTNIASLIAQKNSNKSASSLSSAIERLSSGYRINGAKDDAAGQAIANRLTANMRGLNQAVRNAGDGVSMLRTAEGVLDEINNRLQRIRELTVQGLNDTYVGDTGDSIQAEINLNLKEIDRLNLWASFNGIPLLNGSGGTKAIQVGAYDHETVDIDFGPPGFSVQEIGLLDMTVQGVPGRIAPVSSLSGSSNQINVDDSTYTTATYIPLDNNPNLVRASYGSNLVQLDGPSGRLMNVSISASHDTDTRLNKVNLSVSDAVVDVTVGEFISNINYRGSNDIAMFPVPNGIVRSGGKYWIQQQLNGGVCYTEAELTIYGDQNKVTAKALSTTKVAREDMLASVSNRLQYAPSVSKNNADYSLTLDSTDETSNANLELVRLGGRYYVEEQSWGRSGYF</sequence>
<dbReference type="InterPro" id="IPR001029">
    <property type="entry name" value="Flagellin_N"/>
</dbReference>
<keyword evidence="4" id="KW-0964">Secreted</keyword>
<feature type="domain" description="Flagellin N-terminal" evidence="6">
    <location>
        <begin position="4"/>
        <end position="140"/>
    </location>
</feature>
<dbReference type="PRINTS" id="PR00207">
    <property type="entry name" value="FLAGELLIN"/>
</dbReference>
<accession>A0ABZ2G4I5</accession>
<comment type="subcellular location">
    <subcellularLocation>
        <location evidence="1">Bacterial flagellum</location>
    </subcellularLocation>
    <subcellularLocation>
        <location evidence="2">Secreted</location>
    </subcellularLocation>
</comment>
<dbReference type="Gene3D" id="6.10.280.190">
    <property type="match status" value="1"/>
</dbReference>
<dbReference type="Gene3D" id="1.20.1330.10">
    <property type="entry name" value="f41 fragment of flagellin, N-terminal domain"/>
    <property type="match status" value="1"/>
</dbReference>
<dbReference type="Pfam" id="PF00669">
    <property type="entry name" value="Flagellin_N"/>
    <property type="match status" value="1"/>
</dbReference>
<gene>
    <name evidence="7" type="ORF">QNA12_09600</name>
</gene>
<dbReference type="SUPFAM" id="SSF64518">
    <property type="entry name" value="Phase 1 flagellin"/>
    <property type="match status" value="1"/>
</dbReference>
<protein>
    <recommendedName>
        <fullName evidence="6">Flagellin N-terminal domain-containing protein</fullName>
    </recommendedName>
</protein>